<dbReference type="InterPro" id="IPR003870">
    <property type="entry name" value="DUF222"/>
</dbReference>
<dbReference type="RefSeq" id="WP_380136516.1">
    <property type="nucleotide sequence ID" value="NZ_JBHLUI010000007.1"/>
</dbReference>
<reference evidence="3 4" key="1">
    <citation type="submission" date="2024-09" db="EMBL/GenBank/DDBJ databases">
        <authorList>
            <person name="Sun Q."/>
            <person name="Mori K."/>
        </authorList>
    </citation>
    <scope>NUCLEOTIDE SEQUENCE [LARGE SCALE GENOMIC DNA]</scope>
    <source>
        <strain evidence="3 4">TISTR 1856</strain>
    </source>
</reference>
<name>A0ABV5LXU7_9ACTN</name>
<gene>
    <name evidence="3" type="ORF">ACFFVI_18325</name>
</gene>
<evidence type="ECO:0000256" key="1">
    <source>
        <dbReference type="ARBA" id="ARBA00023450"/>
    </source>
</evidence>
<dbReference type="Proteomes" id="UP001589748">
    <property type="component" value="Unassembled WGS sequence"/>
</dbReference>
<dbReference type="Gene3D" id="1.10.30.50">
    <property type="match status" value="1"/>
</dbReference>
<dbReference type="EMBL" id="JBHMDM010000013">
    <property type="protein sequence ID" value="MFB9378920.1"/>
    <property type="molecule type" value="Genomic_DNA"/>
</dbReference>
<evidence type="ECO:0000313" key="4">
    <source>
        <dbReference type="Proteomes" id="UP001589748"/>
    </source>
</evidence>
<protein>
    <submittedName>
        <fullName evidence="3">DUF222 domain-containing protein</fullName>
    </submittedName>
</protein>
<proteinExistence type="inferred from homology"/>
<dbReference type="InterPro" id="IPR002711">
    <property type="entry name" value="HNH"/>
</dbReference>
<dbReference type="Pfam" id="PF01844">
    <property type="entry name" value="HNH"/>
    <property type="match status" value="1"/>
</dbReference>
<dbReference type="Pfam" id="PF02720">
    <property type="entry name" value="DUF222"/>
    <property type="match status" value="1"/>
</dbReference>
<comment type="caution">
    <text evidence="3">The sequence shown here is derived from an EMBL/GenBank/DDBJ whole genome shotgun (WGS) entry which is preliminary data.</text>
</comment>
<dbReference type="SMART" id="SM00507">
    <property type="entry name" value="HNHc"/>
    <property type="match status" value="1"/>
</dbReference>
<dbReference type="InterPro" id="IPR003615">
    <property type="entry name" value="HNH_nuc"/>
</dbReference>
<comment type="similarity">
    <text evidence="1">Belongs to the Rv1128c/1148c/1588c/1702c/1945/3466 family.</text>
</comment>
<evidence type="ECO:0000313" key="3">
    <source>
        <dbReference type="EMBL" id="MFB9378920.1"/>
    </source>
</evidence>
<keyword evidence="4" id="KW-1185">Reference proteome</keyword>
<dbReference type="CDD" id="cd00085">
    <property type="entry name" value="HNHc"/>
    <property type="match status" value="1"/>
</dbReference>
<sequence length="155" mass="17850">MGGPEDEHRWRDTEWSQDLPASTVRRLACDAGILPALLGSRSEPLDLGRSSRPASPAQRRLLRLRDMGCVFPGCDRPPAHTEAHHIQHWADGGKTDLDNLVLLCSVHHHDVHDRGWQVRLDHDQVAYVVAPERLDAEQRPRYHRRFEPRWRERAA</sequence>
<feature type="domain" description="HNH nuclease" evidence="2">
    <location>
        <begin position="57"/>
        <end position="109"/>
    </location>
</feature>
<accession>A0ABV5LXU7</accession>
<evidence type="ECO:0000259" key="2">
    <source>
        <dbReference type="SMART" id="SM00507"/>
    </source>
</evidence>
<organism evidence="3 4">
    <name type="scientific">Kineococcus gynurae</name>
    <dbReference type="NCBI Taxonomy" id="452979"/>
    <lineage>
        <taxon>Bacteria</taxon>
        <taxon>Bacillati</taxon>
        <taxon>Actinomycetota</taxon>
        <taxon>Actinomycetes</taxon>
        <taxon>Kineosporiales</taxon>
        <taxon>Kineosporiaceae</taxon>
        <taxon>Kineococcus</taxon>
    </lineage>
</organism>